<evidence type="ECO:0000256" key="1">
    <source>
        <dbReference type="SAM" id="Phobius"/>
    </source>
</evidence>
<dbReference type="AlphaFoldDB" id="A0A848M0Z6"/>
<keyword evidence="1" id="KW-1133">Transmembrane helix</keyword>
<dbReference type="RefSeq" id="WP_169352575.1">
    <property type="nucleotide sequence ID" value="NZ_JABBJJ010000641.1"/>
</dbReference>
<dbReference type="EMBL" id="JABBJJ010000641">
    <property type="protein sequence ID" value="NMO23510.1"/>
    <property type="molecule type" value="Genomic_DNA"/>
</dbReference>
<keyword evidence="1" id="KW-0472">Membrane</keyword>
<accession>A0A848M0Z6</accession>
<name>A0A848M0Z6_9BACT</name>
<dbReference type="Proteomes" id="UP000518300">
    <property type="component" value="Unassembled WGS sequence"/>
</dbReference>
<evidence type="ECO:0000313" key="3">
    <source>
        <dbReference type="Proteomes" id="UP000518300"/>
    </source>
</evidence>
<keyword evidence="3" id="KW-1185">Reference proteome</keyword>
<protein>
    <submittedName>
        <fullName evidence="2">Uncharacterized protein</fullName>
    </submittedName>
</protein>
<organism evidence="2 3">
    <name type="scientific">Pyxidicoccus fallax</name>
    <dbReference type="NCBI Taxonomy" id="394095"/>
    <lineage>
        <taxon>Bacteria</taxon>
        <taxon>Pseudomonadati</taxon>
        <taxon>Myxococcota</taxon>
        <taxon>Myxococcia</taxon>
        <taxon>Myxococcales</taxon>
        <taxon>Cystobacterineae</taxon>
        <taxon>Myxococcaceae</taxon>
        <taxon>Pyxidicoccus</taxon>
    </lineage>
</organism>
<feature type="transmembrane region" description="Helical" evidence="1">
    <location>
        <begin position="20"/>
        <end position="41"/>
    </location>
</feature>
<gene>
    <name evidence="2" type="ORF">HG543_52950</name>
</gene>
<reference evidence="2 3" key="1">
    <citation type="submission" date="2020-04" db="EMBL/GenBank/DDBJ databases">
        <title>Draft genome of Pyxidicoccus fallax type strain.</title>
        <authorList>
            <person name="Whitworth D.E."/>
        </authorList>
    </citation>
    <scope>NUCLEOTIDE SEQUENCE [LARGE SCALE GENOMIC DNA]</scope>
    <source>
        <strain evidence="2 3">DSM 14698</strain>
    </source>
</reference>
<feature type="transmembrane region" description="Helical" evidence="1">
    <location>
        <begin position="114"/>
        <end position="136"/>
    </location>
</feature>
<proteinExistence type="predicted"/>
<feature type="transmembrane region" description="Helical" evidence="1">
    <location>
        <begin position="61"/>
        <end position="79"/>
    </location>
</feature>
<comment type="caution">
    <text evidence="2">The sequence shown here is derived from an EMBL/GenBank/DDBJ whole genome shotgun (WGS) entry which is preliminary data.</text>
</comment>
<evidence type="ECO:0000313" key="2">
    <source>
        <dbReference type="EMBL" id="NMO23510.1"/>
    </source>
</evidence>
<keyword evidence="1" id="KW-0812">Transmembrane</keyword>
<sequence>MNPNEKLRVTTRVVRASALYDLFVTLPFATPWTAGLLLDHLRQLHVHLGLPGAMPPDFDPLHLFFVSLFGTIVSLWAAIRIWRPEPAFGAADTVGRAAFSLWMAQALWMGQTYILVPMLVLELGWFFVQGGAILWWSHRHEHARLAEAT</sequence>